<evidence type="ECO:0000256" key="4">
    <source>
        <dbReference type="ARBA" id="ARBA00022679"/>
    </source>
</evidence>
<evidence type="ECO:0000256" key="8">
    <source>
        <dbReference type="HAMAP-Rule" id="MF_00443"/>
    </source>
</evidence>
<evidence type="ECO:0000259" key="9">
    <source>
        <dbReference type="Pfam" id="PF05690"/>
    </source>
</evidence>
<comment type="function">
    <text evidence="1 8">Catalyzes the rearrangement of 1-deoxy-D-xylulose 5-phosphate (DXP) to produce the thiazole phosphate moiety of thiamine. Sulfur is provided by the thiocarboxylate moiety of the carrier protein ThiS. In vitro, sulfur can be provided by H(2)S.</text>
</comment>
<evidence type="ECO:0000256" key="2">
    <source>
        <dbReference type="ARBA" id="ARBA00004948"/>
    </source>
</evidence>
<organism evidence="10">
    <name type="scientific">Coscinodiscus wailesii</name>
    <dbReference type="NCBI Taxonomy" id="671091"/>
    <lineage>
        <taxon>Eukaryota</taxon>
        <taxon>Sar</taxon>
        <taxon>Stramenopiles</taxon>
        <taxon>Ochrophyta</taxon>
        <taxon>Bacillariophyta</taxon>
        <taxon>Coscinodiscophyceae</taxon>
        <taxon>Coscinodiscophycidae</taxon>
        <taxon>Coscinodiscales</taxon>
        <taxon>Coscinodiscaceae</taxon>
        <taxon>Coscinodiscus</taxon>
    </lineage>
</organism>
<dbReference type="InterPro" id="IPR008867">
    <property type="entry name" value="ThiG"/>
</dbReference>
<comment type="pathway">
    <text evidence="2 8">Cofactor biosynthesis; thiamine diphosphate biosynthesis.</text>
</comment>
<proteinExistence type="inferred from homology"/>
<keyword evidence="10" id="KW-0150">Chloroplast</keyword>
<dbReference type="UniPathway" id="UPA00060"/>
<dbReference type="SUPFAM" id="SSF110399">
    <property type="entry name" value="ThiG-like"/>
    <property type="match status" value="1"/>
</dbReference>
<dbReference type="EC" id="2.8.1.10" evidence="3 8"/>
<feature type="binding site" evidence="8">
    <location>
        <position position="170"/>
    </location>
    <ligand>
        <name>1-deoxy-D-xylulose 5-phosphate</name>
        <dbReference type="ChEBI" id="CHEBI:57792"/>
    </ligand>
</feature>
<dbReference type="CDD" id="cd04728">
    <property type="entry name" value="ThiG"/>
    <property type="match status" value="1"/>
</dbReference>
<evidence type="ECO:0000256" key="6">
    <source>
        <dbReference type="ARBA" id="ARBA00023270"/>
    </source>
</evidence>
<feature type="binding site" evidence="8">
    <location>
        <begin position="196"/>
        <end position="197"/>
    </location>
    <ligand>
        <name>1-deoxy-D-xylulose 5-phosphate</name>
        <dbReference type="ChEBI" id="CHEBI:57792"/>
    </ligand>
</feature>
<geneLocation type="chloroplast" evidence="10"/>
<dbReference type="PANTHER" id="PTHR34266:SF2">
    <property type="entry name" value="THIAZOLE SYNTHASE"/>
    <property type="match status" value="1"/>
</dbReference>
<dbReference type="GO" id="GO:0009229">
    <property type="term" value="P:thiamine diphosphate biosynthetic process"/>
    <property type="evidence" value="ECO:0007669"/>
    <property type="project" value="UniProtKB-UniRule"/>
</dbReference>
<feature type="domain" description="Thiazole synthase ThiG" evidence="9">
    <location>
        <begin position="9"/>
        <end position="261"/>
    </location>
</feature>
<evidence type="ECO:0000313" key="10">
    <source>
        <dbReference type="EMBL" id="QTI82809.1"/>
    </source>
</evidence>
<evidence type="ECO:0000256" key="3">
    <source>
        <dbReference type="ARBA" id="ARBA00011960"/>
    </source>
</evidence>
<comment type="similarity">
    <text evidence="8">Belongs to the ThiG family.</text>
</comment>
<dbReference type="HAMAP" id="MF_00443">
    <property type="entry name" value="ThiG"/>
    <property type="match status" value="1"/>
</dbReference>
<dbReference type="GeneID" id="69241304"/>
<evidence type="ECO:0000256" key="7">
    <source>
        <dbReference type="ARBA" id="ARBA00049897"/>
    </source>
</evidence>
<keyword evidence="6 8" id="KW-0704">Schiff base</keyword>
<comment type="subunit">
    <text evidence="8">Homotetramer. Forms heterodimers with either ThiH or ThiS.</text>
</comment>
<gene>
    <name evidence="8 10" type="primary">thiG</name>
</gene>
<dbReference type="InterPro" id="IPR013785">
    <property type="entry name" value="Aldolase_TIM"/>
</dbReference>
<dbReference type="PANTHER" id="PTHR34266">
    <property type="entry name" value="THIAZOLE SYNTHASE"/>
    <property type="match status" value="1"/>
</dbReference>
<keyword evidence="10" id="KW-0934">Plastid</keyword>
<evidence type="ECO:0000256" key="1">
    <source>
        <dbReference type="ARBA" id="ARBA00002834"/>
    </source>
</evidence>
<dbReference type="Gene3D" id="3.20.20.70">
    <property type="entry name" value="Aldolase class I"/>
    <property type="match status" value="1"/>
</dbReference>
<evidence type="ECO:0000256" key="5">
    <source>
        <dbReference type="ARBA" id="ARBA00022977"/>
    </source>
</evidence>
<protein>
    <recommendedName>
        <fullName evidence="3 8">Thiazole synthase</fullName>
        <ecNumber evidence="3 8">2.8.1.10</ecNumber>
    </recommendedName>
</protein>
<dbReference type="GO" id="GO:1990107">
    <property type="term" value="F:thiazole synthase activity"/>
    <property type="evidence" value="ECO:0007669"/>
    <property type="project" value="UniProtKB-EC"/>
</dbReference>
<dbReference type="RefSeq" id="YP_010241894.1">
    <property type="nucleotide sequence ID" value="NC_059929.1"/>
</dbReference>
<comment type="catalytic activity">
    <reaction evidence="7 8">
        <text>[ThiS sulfur-carrier protein]-C-terminal-Gly-aminoethanethioate + 2-iminoacetate + 1-deoxy-D-xylulose 5-phosphate = [ThiS sulfur-carrier protein]-C-terminal Gly-Gly + 2-[(2R,5Z)-2-carboxy-4-methylthiazol-5(2H)-ylidene]ethyl phosphate + 2 H2O + H(+)</text>
        <dbReference type="Rhea" id="RHEA:26297"/>
        <dbReference type="Rhea" id="RHEA-COMP:12909"/>
        <dbReference type="Rhea" id="RHEA-COMP:19908"/>
        <dbReference type="ChEBI" id="CHEBI:15377"/>
        <dbReference type="ChEBI" id="CHEBI:15378"/>
        <dbReference type="ChEBI" id="CHEBI:57792"/>
        <dbReference type="ChEBI" id="CHEBI:62899"/>
        <dbReference type="ChEBI" id="CHEBI:77846"/>
        <dbReference type="ChEBI" id="CHEBI:90778"/>
        <dbReference type="ChEBI" id="CHEBI:232372"/>
        <dbReference type="EC" id="2.8.1.10"/>
    </reaction>
</comment>
<sequence length="271" mass="29133">MIKDYDTLKIGNKSFNSRLMLGTGKYKTVNDALQSIEKSTCQIVTVAIRRLPVNLKKDTGTFLNFLNWKNLWLLPNTAGAQTAEEAVRIAFLGHELACRIGQEDNFFVKLEVISDPKYLLPDPIGTIKAAEFLIKKGFTVLPYINADPILALHLEDLGCATIMPLGSPIGSGQGLKNLSNIQIIIENSSIPVIIDAGIGTPSDATMAMEIGADGILLNTAVAQSKNPAQMALAMNLSVKAGRLAHLAGSMEKKLYASPSSPANSVSKLVRI</sequence>
<name>A0A8A6KQ60_9STRA</name>
<accession>A0A8A6KQ60</accession>
<keyword evidence="4 8" id="KW-0808">Transferase</keyword>
<feature type="binding site" evidence="8">
    <location>
        <begin position="218"/>
        <end position="219"/>
    </location>
    <ligand>
        <name>1-deoxy-D-xylulose 5-phosphate</name>
        <dbReference type="ChEBI" id="CHEBI:57792"/>
    </ligand>
</feature>
<dbReference type="Pfam" id="PF05690">
    <property type="entry name" value="ThiG"/>
    <property type="match status" value="1"/>
</dbReference>
<comment type="subcellular location">
    <subcellularLocation>
        <location evidence="8">Plastid</location>
        <location evidence="8">Chloroplast</location>
    </subcellularLocation>
</comment>
<reference evidence="10" key="1">
    <citation type="submission" date="2021-02" db="EMBL/GenBank/DDBJ databases">
        <authorList>
            <person name="Huang H."/>
            <person name="Chen N."/>
        </authorList>
    </citation>
    <scope>NUCLEOTIDE SEQUENCE</scope>
</reference>
<dbReference type="InterPro" id="IPR033983">
    <property type="entry name" value="Thiazole_synthase_ThiG"/>
</dbReference>
<feature type="active site" description="Schiff-base intermediate with DXP" evidence="8">
    <location>
        <position position="109"/>
    </location>
</feature>
<dbReference type="GO" id="GO:0009507">
    <property type="term" value="C:chloroplast"/>
    <property type="evidence" value="ECO:0007669"/>
    <property type="project" value="UniProtKB-SubCell"/>
</dbReference>
<dbReference type="AlphaFoldDB" id="A0A8A6KQ60"/>
<dbReference type="EMBL" id="MW561224">
    <property type="protein sequence ID" value="QTI82809.1"/>
    <property type="molecule type" value="Genomic_DNA"/>
</dbReference>
<keyword evidence="5 8" id="KW-0784">Thiamine biosynthesis</keyword>